<dbReference type="GeneID" id="29981687"/>
<organism evidence="2 3">
    <name type="scientific">Trichoderma gamsii</name>
    <dbReference type="NCBI Taxonomy" id="398673"/>
    <lineage>
        <taxon>Eukaryota</taxon>
        <taxon>Fungi</taxon>
        <taxon>Dikarya</taxon>
        <taxon>Ascomycota</taxon>
        <taxon>Pezizomycotina</taxon>
        <taxon>Sordariomycetes</taxon>
        <taxon>Hypocreomycetidae</taxon>
        <taxon>Hypocreales</taxon>
        <taxon>Hypocreaceae</taxon>
        <taxon>Trichoderma</taxon>
    </lineage>
</organism>
<evidence type="ECO:0000313" key="2">
    <source>
        <dbReference type="EMBL" id="PON26220.1"/>
    </source>
</evidence>
<sequence>MTKVVGNVVHSGPEIAFSLTRCIIYGVEDNVITKPANAIPWKPPHEMMVADMLHPVIYAIQIERLFAIGITDKLTRELWPVDGYVSTCGPRQETMRCGKIYPGETDDVEDKDLAESKTEEHAEERWVPLLAEDKASGFLESSMRTGSELPVARYLDLLR</sequence>
<evidence type="ECO:0000256" key="1">
    <source>
        <dbReference type="SAM" id="MobiDB-lite"/>
    </source>
</evidence>
<name>A0A2P4ZPJ8_9HYPO</name>
<proteinExistence type="predicted"/>
<protein>
    <submittedName>
        <fullName evidence="2">Uncharacterized protein</fullName>
    </submittedName>
</protein>
<feature type="region of interest" description="Disordered" evidence="1">
    <location>
        <begin position="100"/>
        <end position="124"/>
    </location>
</feature>
<dbReference type="Proteomes" id="UP000054821">
    <property type="component" value="Unassembled WGS sequence"/>
</dbReference>
<dbReference type="EMBL" id="JPDN02000014">
    <property type="protein sequence ID" value="PON26220.1"/>
    <property type="molecule type" value="Genomic_DNA"/>
</dbReference>
<dbReference type="AlphaFoldDB" id="A0A2P4ZPJ8"/>
<feature type="compositionally biased region" description="Basic and acidic residues" evidence="1">
    <location>
        <begin position="111"/>
        <end position="124"/>
    </location>
</feature>
<reference evidence="2 3" key="1">
    <citation type="journal article" date="2016" name="Genome Announc.">
        <title>Draft Whole-Genome Sequence of Trichoderma gamsii T6085, a Promising Biocontrol Agent of Fusarium Head Blight on Wheat.</title>
        <authorList>
            <person name="Baroncelli R."/>
            <person name="Zapparata A."/>
            <person name="Piaggeschi G."/>
            <person name="Sarrocco S."/>
            <person name="Vannacci G."/>
        </authorList>
    </citation>
    <scope>NUCLEOTIDE SEQUENCE [LARGE SCALE GENOMIC DNA]</scope>
    <source>
        <strain evidence="2 3">T6085</strain>
    </source>
</reference>
<gene>
    <name evidence="2" type="ORF">TGAM01_v204696</name>
</gene>
<comment type="caution">
    <text evidence="2">The sequence shown here is derived from an EMBL/GenBank/DDBJ whole genome shotgun (WGS) entry which is preliminary data.</text>
</comment>
<dbReference type="RefSeq" id="XP_018665397.1">
    <property type="nucleotide sequence ID" value="XM_018801604.1"/>
</dbReference>
<keyword evidence="3" id="KW-1185">Reference proteome</keyword>
<evidence type="ECO:0000313" key="3">
    <source>
        <dbReference type="Proteomes" id="UP000054821"/>
    </source>
</evidence>
<accession>A0A2P4ZPJ8</accession>